<dbReference type="OrthoDB" id="5279713at2759"/>
<feature type="domain" description="NB-ARC" evidence="3">
    <location>
        <begin position="156"/>
        <end position="329"/>
    </location>
</feature>
<evidence type="ECO:0000259" key="3">
    <source>
        <dbReference type="Pfam" id="PF00931"/>
    </source>
</evidence>
<dbReference type="KEGG" id="cqi:110717457"/>
<protein>
    <submittedName>
        <fullName evidence="7">Uncharacterized protein</fullName>
    </submittedName>
</protein>
<evidence type="ECO:0000259" key="6">
    <source>
        <dbReference type="Pfam" id="PF23598"/>
    </source>
</evidence>
<dbReference type="GeneID" id="110717457"/>
<dbReference type="InterPro" id="IPR042197">
    <property type="entry name" value="Apaf_helical"/>
</dbReference>
<dbReference type="Pfam" id="PF23247">
    <property type="entry name" value="LRR_RPS2"/>
    <property type="match status" value="1"/>
</dbReference>
<keyword evidence="8" id="KW-1185">Reference proteome</keyword>
<keyword evidence="1" id="KW-0677">Repeat</keyword>
<name>A0A803KTD0_CHEQI</name>
<dbReference type="InterPro" id="IPR057135">
    <property type="entry name" value="At4g27190-like_LRR"/>
</dbReference>
<dbReference type="Pfam" id="PF23598">
    <property type="entry name" value="LRR_14"/>
    <property type="match status" value="1"/>
</dbReference>
<dbReference type="Pfam" id="PF23559">
    <property type="entry name" value="WHD_DRP"/>
    <property type="match status" value="1"/>
</dbReference>
<evidence type="ECO:0000259" key="5">
    <source>
        <dbReference type="Pfam" id="PF23559"/>
    </source>
</evidence>
<dbReference type="Proteomes" id="UP000596660">
    <property type="component" value="Unplaced"/>
</dbReference>
<dbReference type="SUPFAM" id="SSF52540">
    <property type="entry name" value="P-loop containing nucleoside triphosphate hydrolases"/>
    <property type="match status" value="1"/>
</dbReference>
<sequence>MKMGTAVSAVDSLIAALKKLESKEFLSMCGCKSQIGELLVIVPKLRALFLQAESHSEEQNSRMRELKDVIFEANRVLEDIIDVQLLKDRGGLFKKVRLYWVAYCVSHELRQIRNNLNVEFFGIFPDISCVLDIAPPRERRLETCSYVSASDIIGREDEQENIVGMLLDSSNLQCDPSFLSIVGIGGLGKTVLAQLVYNHPSVTTAFPFRMWAWIGDTFDIDEILRRILQSVTRRNHEGSTDREKVQIQLHEQLAGKKYLIVLDDVWIEKYDEWNRLVPFLVGGLQGSWILVTTRSKITATIVKGEMYELQALSKENSWRLFQRAVFRSDHLSKSLDDELVMIGRNIVNKCAGVPLSIRLIGSILDRQDRVEWKQFQERGLACNKSYESCIMPILKLSFDILESPLKSCFHYCALFPKDFEIEKEKLKSLWMAQGYIAPSYEHPSIEDVCEGYFSSLLDRDFFRDMKKDKYGQIVSCKIHDIIHDLCQHVAGKEMCVMETICSNLDKNVHHLSVRGEVDNYTLGKTHILSYLHFCGEGYQVGKVKMSYLESLVAKCLNLKALDLSGLIFERLPDSVSKLVQLRYLNISGNTEIEFLPKSITELHNLQTLMLRSCCTLRELPSDLGRLVDLRLLDIRSCFSLTCMPSSMSKLTCLHSLSDYIVGGEQSYSSPSQWFDGLNELKPLNNLRGCLNIQIRWPKHVKYTVKEDGEQDGLCLGNKEHLIAILFDFIHEEEDGRAGNEEAERLMEKLPPHRNLKFFELQKYHGLRMPGWVTLLPNLVELCLTDCRELEYLPCLRNLVFLKVLKLIKLAKLEWIGEDSPSADSSSTPTPHQLPSLEKIEMSNLPKLKGWRRGAGDDHHQFLNDGSNNSSSNKAQLQLLPSLSGLKSLFIWNCPEMACFPPCLKLEDLTLLNFNSKLQMILNLGVAVIPFASSSTWLPHPENTNALKKVTISNVSWLSSLPEEAFKFLESLDICGDKELGSLGEATNVFCCCSSSLRHLIIRKCCTLSSVAPGGLEHLMALEELEIRDCNSLRLSEEQQEGVECNINLMPRLSTLTLHGLPQLVSLPNWMQFLPALQSLEISFCNQLRSMPNWMANLQSLTHLTVSGCSKSLKKRCQQEDPPGKDRLYIQHIRNIHFQECFY</sequence>
<dbReference type="PANTHER" id="PTHR36766">
    <property type="entry name" value="PLANT BROAD-SPECTRUM MILDEW RESISTANCE PROTEIN RPW8"/>
    <property type="match status" value="1"/>
</dbReference>
<dbReference type="Gene3D" id="3.40.50.300">
    <property type="entry name" value="P-loop containing nucleotide triphosphate hydrolases"/>
    <property type="match status" value="1"/>
</dbReference>
<keyword evidence="2" id="KW-0611">Plant defense</keyword>
<dbReference type="InterPro" id="IPR036388">
    <property type="entry name" value="WH-like_DNA-bd_sf"/>
</dbReference>
<feature type="domain" description="Disease resistance R13L4/SHOC-2-like LRR" evidence="6">
    <location>
        <begin position="557"/>
        <end position="806"/>
    </location>
</feature>
<dbReference type="InterPro" id="IPR002182">
    <property type="entry name" value="NB-ARC"/>
</dbReference>
<dbReference type="Pfam" id="PF00931">
    <property type="entry name" value="NB-ARC"/>
    <property type="match status" value="1"/>
</dbReference>
<dbReference type="Gramene" id="AUR62002288-RA">
    <property type="protein sequence ID" value="AUR62002288-RA:cds"/>
    <property type="gene ID" value="AUR62002288"/>
</dbReference>
<dbReference type="FunFam" id="1.10.10.10:FF:000322">
    <property type="entry name" value="Probable disease resistance protein At1g63360"/>
    <property type="match status" value="1"/>
</dbReference>
<dbReference type="InterPro" id="IPR058922">
    <property type="entry name" value="WHD_DRP"/>
</dbReference>
<dbReference type="Gene3D" id="3.80.10.10">
    <property type="entry name" value="Ribonuclease Inhibitor"/>
    <property type="match status" value="3"/>
</dbReference>
<reference evidence="7" key="1">
    <citation type="journal article" date="2017" name="Nature">
        <title>The genome of Chenopodium quinoa.</title>
        <authorList>
            <person name="Jarvis D.E."/>
            <person name="Ho Y.S."/>
            <person name="Lightfoot D.J."/>
            <person name="Schmoeckel S.M."/>
            <person name="Li B."/>
            <person name="Borm T.J.A."/>
            <person name="Ohyanagi H."/>
            <person name="Mineta K."/>
            <person name="Michell C.T."/>
            <person name="Saber N."/>
            <person name="Kharbatia N.M."/>
            <person name="Rupper R.R."/>
            <person name="Sharp A.R."/>
            <person name="Dally N."/>
            <person name="Boughton B.A."/>
            <person name="Woo Y.H."/>
            <person name="Gao G."/>
            <person name="Schijlen E.G.W.M."/>
            <person name="Guo X."/>
            <person name="Momin A.A."/>
            <person name="Negrao S."/>
            <person name="Al-Babili S."/>
            <person name="Gehring C."/>
            <person name="Roessner U."/>
            <person name="Jung C."/>
            <person name="Murphy K."/>
            <person name="Arold S.T."/>
            <person name="Gojobori T."/>
            <person name="van der Linden C.G."/>
            <person name="van Loo E.N."/>
            <person name="Jellen E.N."/>
            <person name="Maughan P.J."/>
            <person name="Tester M."/>
        </authorList>
    </citation>
    <scope>NUCLEOTIDE SEQUENCE [LARGE SCALE GENOMIC DNA]</scope>
    <source>
        <strain evidence="7">cv. PI 614886</strain>
    </source>
</reference>
<dbReference type="AlphaFoldDB" id="A0A803KTD0"/>
<dbReference type="InterPro" id="IPR032675">
    <property type="entry name" value="LRR_dom_sf"/>
</dbReference>
<dbReference type="SUPFAM" id="SSF52058">
    <property type="entry name" value="L domain-like"/>
    <property type="match status" value="1"/>
</dbReference>
<feature type="domain" description="Disease resistance protein At4g27190-like leucine-rich repeats" evidence="4">
    <location>
        <begin position="992"/>
        <end position="1108"/>
    </location>
</feature>
<dbReference type="RefSeq" id="XP_021751852.1">
    <property type="nucleotide sequence ID" value="XM_021896160.1"/>
</dbReference>
<reference evidence="7" key="2">
    <citation type="submission" date="2021-03" db="UniProtKB">
        <authorList>
            <consortium name="EnsemblPlants"/>
        </authorList>
    </citation>
    <scope>IDENTIFICATION</scope>
</reference>
<evidence type="ECO:0000256" key="2">
    <source>
        <dbReference type="ARBA" id="ARBA00022821"/>
    </source>
</evidence>
<dbReference type="EnsemblPlants" id="AUR62002288-RA">
    <property type="protein sequence ID" value="AUR62002288-RA:cds"/>
    <property type="gene ID" value="AUR62002288"/>
</dbReference>
<accession>A0A803KTD0</accession>
<proteinExistence type="predicted"/>
<organism evidence="7 8">
    <name type="scientific">Chenopodium quinoa</name>
    <name type="common">Quinoa</name>
    <dbReference type="NCBI Taxonomy" id="63459"/>
    <lineage>
        <taxon>Eukaryota</taxon>
        <taxon>Viridiplantae</taxon>
        <taxon>Streptophyta</taxon>
        <taxon>Embryophyta</taxon>
        <taxon>Tracheophyta</taxon>
        <taxon>Spermatophyta</taxon>
        <taxon>Magnoliopsida</taxon>
        <taxon>eudicotyledons</taxon>
        <taxon>Gunneridae</taxon>
        <taxon>Pentapetalae</taxon>
        <taxon>Caryophyllales</taxon>
        <taxon>Chenopodiaceae</taxon>
        <taxon>Chenopodioideae</taxon>
        <taxon>Atripliceae</taxon>
        <taxon>Chenopodium</taxon>
    </lineage>
</organism>
<dbReference type="PRINTS" id="PR00364">
    <property type="entry name" value="DISEASERSIST"/>
</dbReference>
<evidence type="ECO:0000256" key="1">
    <source>
        <dbReference type="ARBA" id="ARBA00022737"/>
    </source>
</evidence>
<evidence type="ECO:0000259" key="4">
    <source>
        <dbReference type="Pfam" id="PF23247"/>
    </source>
</evidence>
<dbReference type="InterPro" id="IPR055414">
    <property type="entry name" value="LRR_R13L4/SHOC2-like"/>
</dbReference>
<dbReference type="GO" id="GO:0006952">
    <property type="term" value="P:defense response"/>
    <property type="evidence" value="ECO:0007669"/>
    <property type="project" value="UniProtKB-KW"/>
</dbReference>
<dbReference type="PANTHER" id="PTHR36766:SF35">
    <property type="entry name" value="DISEASE RESISTANCE PROTEIN RGA3"/>
    <property type="match status" value="1"/>
</dbReference>
<dbReference type="GO" id="GO:0043531">
    <property type="term" value="F:ADP binding"/>
    <property type="evidence" value="ECO:0007669"/>
    <property type="project" value="InterPro"/>
</dbReference>
<dbReference type="Gene3D" id="1.10.8.430">
    <property type="entry name" value="Helical domain of apoptotic protease-activating factors"/>
    <property type="match status" value="1"/>
</dbReference>
<feature type="domain" description="Disease resistance protein winged helix" evidence="5">
    <location>
        <begin position="414"/>
        <end position="486"/>
    </location>
</feature>
<evidence type="ECO:0000313" key="7">
    <source>
        <dbReference type="EnsemblPlants" id="AUR62002288-RA:cds"/>
    </source>
</evidence>
<gene>
    <name evidence="7" type="primary">LOC110717457</name>
</gene>
<dbReference type="InterPro" id="IPR027417">
    <property type="entry name" value="P-loop_NTPase"/>
</dbReference>
<dbReference type="Gene3D" id="1.10.10.10">
    <property type="entry name" value="Winged helix-like DNA-binding domain superfamily/Winged helix DNA-binding domain"/>
    <property type="match status" value="1"/>
</dbReference>
<evidence type="ECO:0000313" key="8">
    <source>
        <dbReference type="Proteomes" id="UP000596660"/>
    </source>
</evidence>